<comment type="subunit">
    <text evidence="4 9">Homodimer.</text>
</comment>
<feature type="modified residue" description="N6-(pyridoxal phosphate)lysine" evidence="9 10">
    <location>
        <position position="228"/>
    </location>
</feature>
<name>A0A6M4H7C0_9PROT</name>
<dbReference type="InterPro" id="IPR015424">
    <property type="entry name" value="PyrdxlP-dep_Trfase"/>
</dbReference>
<feature type="binding site" evidence="9">
    <location>
        <begin position="98"/>
        <end position="99"/>
    </location>
    <ligand>
        <name>pyridoxal 5'-phosphate</name>
        <dbReference type="ChEBI" id="CHEBI:597326"/>
    </ligand>
</feature>
<dbReference type="EC" id="2.3.1.47" evidence="9"/>
<feature type="binding site" evidence="9">
    <location>
        <position position="169"/>
    </location>
    <ligand>
        <name>pyridoxal 5'-phosphate</name>
        <dbReference type="ChEBI" id="CHEBI:597326"/>
    </ligand>
</feature>
<reference evidence="12 13" key="1">
    <citation type="submission" date="2020-04" db="EMBL/GenBank/DDBJ databases">
        <title>Usitatibacter rugosus gen. nov., sp. nov. and Usitatibacter palustris sp. nov., novel members of Usitatibacteraceae fam. nov. within the order Nitrosomonadales isolated from soil.</title>
        <authorList>
            <person name="Huber K.J."/>
            <person name="Neumann-Schaal M."/>
            <person name="Geppert A."/>
            <person name="Luckner M."/>
            <person name="Wanner G."/>
            <person name="Overmann J."/>
        </authorList>
    </citation>
    <scope>NUCLEOTIDE SEQUENCE [LARGE SCALE GENOMIC DNA]</scope>
    <source>
        <strain evidence="12 13">Swamp67</strain>
    </source>
</reference>
<comment type="similarity">
    <text evidence="3 9">Belongs to the class-II pyridoxal-phosphate-dependent aminotransferase family. BioF subfamily.</text>
</comment>
<evidence type="ECO:0000256" key="8">
    <source>
        <dbReference type="ARBA" id="ARBA00047715"/>
    </source>
</evidence>
<evidence type="ECO:0000256" key="1">
    <source>
        <dbReference type="ARBA" id="ARBA00001933"/>
    </source>
</evidence>
<evidence type="ECO:0000256" key="10">
    <source>
        <dbReference type="PIRSR" id="PIRSR604723-51"/>
    </source>
</evidence>
<feature type="binding site" evidence="9">
    <location>
        <position position="22"/>
    </location>
    <ligand>
        <name>substrate</name>
    </ligand>
</feature>
<evidence type="ECO:0000256" key="7">
    <source>
        <dbReference type="ARBA" id="ARBA00022898"/>
    </source>
</evidence>
<proteinExistence type="inferred from homology"/>
<dbReference type="RefSeq" id="WP_171160615.1">
    <property type="nucleotide sequence ID" value="NZ_CP053073.1"/>
</dbReference>
<dbReference type="KEGG" id="upl:DSM104440_00667"/>
<feature type="binding site" evidence="9">
    <location>
        <position position="342"/>
    </location>
    <ligand>
        <name>substrate</name>
    </ligand>
</feature>
<dbReference type="GO" id="GO:0009102">
    <property type="term" value="P:biotin biosynthetic process"/>
    <property type="evidence" value="ECO:0007669"/>
    <property type="project" value="UniProtKB-UniRule"/>
</dbReference>
<comment type="cofactor">
    <cofactor evidence="1 9 10">
        <name>pyridoxal 5'-phosphate</name>
        <dbReference type="ChEBI" id="CHEBI:597326"/>
    </cofactor>
</comment>
<dbReference type="EMBL" id="CP053073">
    <property type="protein sequence ID" value="QJR13877.1"/>
    <property type="molecule type" value="Genomic_DNA"/>
</dbReference>
<dbReference type="UniPathway" id="UPA00078"/>
<dbReference type="InterPro" id="IPR004723">
    <property type="entry name" value="AONS_Archaea/Proteobacteria"/>
</dbReference>
<gene>
    <name evidence="9 12" type="primary">bioF</name>
    <name evidence="12" type="ORF">DSM104440_00667</name>
</gene>
<accession>A0A6M4H7C0</accession>
<dbReference type="PANTHER" id="PTHR13693">
    <property type="entry name" value="CLASS II AMINOTRANSFERASE/8-AMINO-7-OXONONANOATE SYNTHASE"/>
    <property type="match status" value="1"/>
</dbReference>
<dbReference type="InParanoid" id="A0A6M4H7C0"/>
<dbReference type="InterPro" id="IPR015422">
    <property type="entry name" value="PyrdxlP-dep_Trfase_small"/>
</dbReference>
<comment type="function">
    <text evidence="9">Catalyzes the decarboxylative condensation of pimeloyl-[acyl-carrier protein] and L-alanine to produce 8-amino-7-oxononanoate (AON), [acyl-carrier protein], and carbon dioxide.</text>
</comment>
<organism evidence="12 13">
    <name type="scientific">Usitatibacter palustris</name>
    <dbReference type="NCBI Taxonomy" id="2732487"/>
    <lineage>
        <taxon>Bacteria</taxon>
        <taxon>Pseudomonadati</taxon>
        <taxon>Pseudomonadota</taxon>
        <taxon>Betaproteobacteria</taxon>
        <taxon>Nitrosomonadales</taxon>
        <taxon>Usitatibacteraceae</taxon>
        <taxon>Usitatibacter</taxon>
    </lineage>
</organism>
<dbReference type="Proteomes" id="UP000503096">
    <property type="component" value="Chromosome"/>
</dbReference>
<evidence type="ECO:0000313" key="13">
    <source>
        <dbReference type="Proteomes" id="UP000503096"/>
    </source>
</evidence>
<keyword evidence="5 9" id="KW-0808">Transferase</keyword>
<dbReference type="Gene3D" id="3.90.1150.10">
    <property type="entry name" value="Aspartate Aminotransferase, domain 1"/>
    <property type="match status" value="1"/>
</dbReference>
<feature type="domain" description="Aminotransferase class I/classII large" evidence="11">
    <location>
        <begin position="31"/>
        <end position="370"/>
    </location>
</feature>
<dbReference type="GO" id="GO:0008710">
    <property type="term" value="F:8-amino-7-oxononanoate synthase activity"/>
    <property type="evidence" value="ECO:0007669"/>
    <property type="project" value="UniProtKB-UniRule"/>
</dbReference>
<dbReference type="InterPro" id="IPR004839">
    <property type="entry name" value="Aminotransferase_I/II_large"/>
</dbReference>
<evidence type="ECO:0000256" key="3">
    <source>
        <dbReference type="ARBA" id="ARBA00010008"/>
    </source>
</evidence>
<dbReference type="HAMAP" id="MF_01693">
    <property type="entry name" value="BioF_aminotrans_2"/>
    <property type="match status" value="1"/>
</dbReference>
<comment type="pathway">
    <text evidence="2 9">Cofactor biosynthesis; biotin biosynthesis.</text>
</comment>
<feature type="binding site" evidence="9">
    <location>
        <position position="197"/>
    </location>
    <ligand>
        <name>pyridoxal 5'-phosphate</name>
        <dbReference type="ChEBI" id="CHEBI:597326"/>
    </ligand>
</feature>
<evidence type="ECO:0000256" key="6">
    <source>
        <dbReference type="ARBA" id="ARBA00022756"/>
    </source>
</evidence>
<dbReference type="InterPro" id="IPR001917">
    <property type="entry name" value="Aminotrans_II_pyridoxalP_BS"/>
</dbReference>
<evidence type="ECO:0000259" key="11">
    <source>
        <dbReference type="Pfam" id="PF00155"/>
    </source>
</evidence>
<feature type="binding site" evidence="9">
    <location>
        <position position="123"/>
    </location>
    <ligand>
        <name>substrate</name>
    </ligand>
</feature>
<dbReference type="InterPro" id="IPR022834">
    <property type="entry name" value="AONS_Proteobacteria"/>
</dbReference>
<dbReference type="NCBIfam" id="TIGR00858">
    <property type="entry name" value="bioF"/>
    <property type="match status" value="1"/>
</dbReference>
<dbReference type="FunCoup" id="A0A6M4H7C0">
    <property type="interactions" value="205"/>
</dbReference>
<dbReference type="PANTHER" id="PTHR13693:SF100">
    <property type="entry name" value="8-AMINO-7-OXONONANOATE SYNTHASE"/>
    <property type="match status" value="1"/>
</dbReference>
<dbReference type="AlphaFoldDB" id="A0A6M4H7C0"/>
<dbReference type="PROSITE" id="PS00599">
    <property type="entry name" value="AA_TRANSFER_CLASS_2"/>
    <property type="match status" value="1"/>
</dbReference>
<keyword evidence="6 9" id="KW-0093">Biotin biosynthesis</keyword>
<evidence type="ECO:0000256" key="2">
    <source>
        <dbReference type="ARBA" id="ARBA00004746"/>
    </source>
</evidence>
<dbReference type="Pfam" id="PF00155">
    <property type="entry name" value="Aminotran_1_2"/>
    <property type="match status" value="1"/>
</dbReference>
<keyword evidence="13" id="KW-1185">Reference proteome</keyword>
<dbReference type="GO" id="GO:0030170">
    <property type="term" value="F:pyridoxal phosphate binding"/>
    <property type="evidence" value="ECO:0007669"/>
    <property type="project" value="UniProtKB-UniRule"/>
</dbReference>
<dbReference type="Gene3D" id="3.40.640.10">
    <property type="entry name" value="Type I PLP-dependent aspartate aminotransferase-like (Major domain)"/>
    <property type="match status" value="1"/>
</dbReference>
<dbReference type="InterPro" id="IPR050087">
    <property type="entry name" value="AON_synthase_class-II"/>
</dbReference>
<comment type="catalytic activity">
    <reaction evidence="8 9">
        <text>6-carboxyhexanoyl-[ACP] + L-alanine + H(+) = (8S)-8-amino-7-oxononanoate + holo-[ACP] + CO2</text>
        <dbReference type="Rhea" id="RHEA:42288"/>
        <dbReference type="Rhea" id="RHEA-COMP:9685"/>
        <dbReference type="Rhea" id="RHEA-COMP:9955"/>
        <dbReference type="ChEBI" id="CHEBI:15378"/>
        <dbReference type="ChEBI" id="CHEBI:16526"/>
        <dbReference type="ChEBI" id="CHEBI:57972"/>
        <dbReference type="ChEBI" id="CHEBI:64479"/>
        <dbReference type="ChEBI" id="CHEBI:78846"/>
        <dbReference type="ChEBI" id="CHEBI:149468"/>
        <dbReference type="EC" id="2.3.1.47"/>
    </reaction>
</comment>
<keyword evidence="12" id="KW-0012">Acyltransferase</keyword>
<evidence type="ECO:0000256" key="9">
    <source>
        <dbReference type="HAMAP-Rule" id="MF_01693"/>
    </source>
</evidence>
<dbReference type="SUPFAM" id="SSF53383">
    <property type="entry name" value="PLP-dependent transferases"/>
    <property type="match status" value="1"/>
</dbReference>
<evidence type="ECO:0000313" key="12">
    <source>
        <dbReference type="EMBL" id="QJR13877.1"/>
    </source>
</evidence>
<protein>
    <recommendedName>
        <fullName evidence="9">8-amino-7-oxononanoate synthase</fullName>
        <shortName evidence="9">AONS</shortName>
        <ecNumber evidence="9">2.3.1.47</ecNumber>
    </recommendedName>
    <alternativeName>
        <fullName evidence="9">7-keto-8-amino-pelargonic acid synthase</fullName>
        <shortName evidence="9">7-KAP synthase</shortName>
        <shortName evidence="9">KAPA synthase</shortName>
    </alternativeName>
    <alternativeName>
        <fullName evidence="9">8-amino-7-ketopelargonate synthase</fullName>
    </alternativeName>
</protein>
<keyword evidence="7 9" id="KW-0663">Pyridoxal phosphate</keyword>
<evidence type="ECO:0000256" key="5">
    <source>
        <dbReference type="ARBA" id="ARBA00022679"/>
    </source>
</evidence>
<evidence type="ECO:0000256" key="4">
    <source>
        <dbReference type="ARBA" id="ARBA00011738"/>
    </source>
</evidence>
<feature type="binding site" evidence="9">
    <location>
        <position position="225"/>
    </location>
    <ligand>
        <name>pyridoxal 5'-phosphate</name>
        <dbReference type="ChEBI" id="CHEBI:597326"/>
    </ligand>
</feature>
<dbReference type="InterPro" id="IPR015421">
    <property type="entry name" value="PyrdxlP-dep_Trfase_major"/>
</dbReference>
<sequence length="376" mass="39536">MAALADRLAGGLEAFERGGLRRARHVAQGDAIDFSSNDYLGLSRHPRLIAAAKAAIDAEGVGARASPLVTGYLGIHARAEERFASFTGLPRALLFASGYAANIGILTALADRSAEIFADKLNHACLNDGARLSEARFTRYPHGDLDALEARLAASTATLKVVATDAVFSMDGDVADVPRLLAACERYDAWLVLDDAHGIGVLGATGRGVLEHHAARSPRIVYMATLGKALGGYGAFVAGTPIVIDWLVQRARTYIYSTALPPSVAGAAIAALDVVDSEPHLLAALRRRVAEFRAACEALGVPLAPSTTAIQPVIVGDAARALEISRRLAARNMHVVAIRPPTVPEGTSRLRISLSAVHTRPQVEALAAALAEDLRS</sequence>